<dbReference type="OrthoDB" id="109092at2"/>
<evidence type="ECO:0000313" key="4">
    <source>
        <dbReference type="Proteomes" id="UP000002432"/>
    </source>
</evidence>
<evidence type="ECO:0000313" key="3">
    <source>
        <dbReference type="EMBL" id="ABF40155.1"/>
    </source>
</evidence>
<proteinExistence type="predicted"/>
<dbReference type="KEGG" id="aba:Acid345_1152"/>
<keyword evidence="1" id="KW-0472">Membrane</keyword>
<keyword evidence="4" id="KW-1185">Reference proteome</keyword>
<evidence type="ECO:0000256" key="1">
    <source>
        <dbReference type="SAM" id="Phobius"/>
    </source>
</evidence>
<evidence type="ECO:0000256" key="2">
    <source>
        <dbReference type="SAM" id="SignalP"/>
    </source>
</evidence>
<dbReference type="EnsemblBacteria" id="ABF40155">
    <property type="protein sequence ID" value="ABF40155"/>
    <property type="gene ID" value="Acid345_1152"/>
</dbReference>
<dbReference type="EMBL" id="CP000360">
    <property type="protein sequence ID" value="ABF40155.1"/>
    <property type="molecule type" value="Genomic_DNA"/>
</dbReference>
<dbReference type="eggNOG" id="ENOG5030BWY">
    <property type="taxonomic scope" value="Bacteria"/>
</dbReference>
<accession>Q1ISJ5</accession>
<dbReference type="RefSeq" id="WP_011521957.1">
    <property type="nucleotide sequence ID" value="NC_008009.1"/>
</dbReference>
<dbReference type="STRING" id="204669.Acid345_1152"/>
<feature type="signal peptide" evidence="2">
    <location>
        <begin position="1"/>
        <end position="19"/>
    </location>
</feature>
<keyword evidence="2" id="KW-0732">Signal</keyword>
<keyword evidence="1" id="KW-1133">Transmembrane helix</keyword>
<protein>
    <submittedName>
        <fullName evidence="3">Uncharacterized protein</fullName>
    </submittedName>
</protein>
<dbReference type="InterPro" id="IPR046534">
    <property type="entry name" value="DUF6599"/>
</dbReference>
<organism evidence="3 4">
    <name type="scientific">Koribacter versatilis (strain Ellin345)</name>
    <dbReference type="NCBI Taxonomy" id="204669"/>
    <lineage>
        <taxon>Bacteria</taxon>
        <taxon>Pseudomonadati</taxon>
        <taxon>Acidobacteriota</taxon>
        <taxon>Terriglobia</taxon>
        <taxon>Terriglobales</taxon>
        <taxon>Candidatus Korobacteraceae</taxon>
        <taxon>Candidatus Korobacter</taxon>
    </lineage>
</organism>
<name>Q1ISJ5_KORVE</name>
<dbReference type="Proteomes" id="UP000002432">
    <property type="component" value="Chromosome"/>
</dbReference>
<gene>
    <name evidence="3" type="ordered locus">Acid345_1152</name>
</gene>
<feature type="transmembrane region" description="Helical" evidence="1">
    <location>
        <begin position="303"/>
        <end position="332"/>
    </location>
</feature>
<keyword evidence="1" id="KW-0812">Transmembrane</keyword>
<dbReference type="AlphaFoldDB" id="Q1ISJ5"/>
<reference evidence="3 4" key="1">
    <citation type="journal article" date="2009" name="Appl. Environ. Microbiol.">
        <title>Three genomes from the phylum Acidobacteria provide insight into the lifestyles of these microorganisms in soils.</title>
        <authorList>
            <person name="Ward N.L."/>
            <person name="Challacombe J.F."/>
            <person name="Janssen P.H."/>
            <person name="Henrissat B."/>
            <person name="Coutinho P.M."/>
            <person name="Wu M."/>
            <person name="Xie G."/>
            <person name="Haft D.H."/>
            <person name="Sait M."/>
            <person name="Badger J."/>
            <person name="Barabote R.D."/>
            <person name="Bradley B."/>
            <person name="Brettin T.S."/>
            <person name="Brinkac L.M."/>
            <person name="Bruce D."/>
            <person name="Creasy T."/>
            <person name="Daugherty S.C."/>
            <person name="Davidsen T.M."/>
            <person name="DeBoy R.T."/>
            <person name="Detter J.C."/>
            <person name="Dodson R.J."/>
            <person name="Durkin A.S."/>
            <person name="Ganapathy A."/>
            <person name="Gwinn-Giglio M."/>
            <person name="Han C.S."/>
            <person name="Khouri H."/>
            <person name="Kiss H."/>
            <person name="Kothari S.P."/>
            <person name="Madupu R."/>
            <person name="Nelson K.E."/>
            <person name="Nelson W.C."/>
            <person name="Paulsen I."/>
            <person name="Penn K."/>
            <person name="Ren Q."/>
            <person name="Rosovitz M.J."/>
            <person name="Selengut J.D."/>
            <person name="Shrivastava S."/>
            <person name="Sullivan S.A."/>
            <person name="Tapia R."/>
            <person name="Thompson L.S."/>
            <person name="Watkins K.L."/>
            <person name="Yang Q."/>
            <person name="Yu C."/>
            <person name="Zafar N."/>
            <person name="Zhou L."/>
            <person name="Kuske C.R."/>
        </authorList>
    </citation>
    <scope>NUCLEOTIDE SEQUENCE [LARGE SCALE GENOMIC DNA]</scope>
    <source>
        <strain evidence="3 4">Ellin345</strain>
    </source>
</reference>
<feature type="chain" id="PRO_5004191696" evidence="2">
    <location>
        <begin position="20"/>
        <end position="354"/>
    </location>
</feature>
<dbReference type="Pfam" id="PF20244">
    <property type="entry name" value="DUF6599"/>
    <property type="match status" value="1"/>
</dbReference>
<dbReference type="HOGENOM" id="CLU_056494_0_0_0"/>
<sequence>MNRLFTFVAVLCFALGAFAADPPAPAPLLPQSFAGWDKTQTLKHGNDPAQADAAMPAVLKEYGFHDFEEAQYTRGGRKITIKAARFDNVTGSYGAFTFYRQPEMIQEKIGDDAASANTRILFYRSNVLVDANLDQVTAMSAADLRALAQELPKAAGNDATAPILPGYLPHEKSVQGTLKYVLGPNALTALHAPVSTDQINFEKYGTAAEAAFADYADHGDRSTMVVVSYPTPQIATERLQNFENTMSTAPGFVAKRSGDKVVIMTGNLSSGDEKALVGSVNFDATVSWTEATKLRARDNIGNLVVAMFTLAGILMLVGLIFGVFFGGIRVLFQRILPGRFHKEDEDTIISLDLR</sequence>